<protein>
    <submittedName>
        <fullName evidence="2">Acetyl xylan esterase (AXE1)</fullName>
    </submittedName>
</protein>
<dbReference type="KEGG" id="snep:Enr13x_33150"/>
<dbReference type="InterPro" id="IPR006311">
    <property type="entry name" value="TAT_signal"/>
</dbReference>
<gene>
    <name evidence="2" type="ORF">Enr13x_33150</name>
</gene>
<evidence type="ECO:0000259" key="1">
    <source>
        <dbReference type="Pfam" id="PF05448"/>
    </source>
</evidence>
<evidence type="ECO:0000313" key="2">
    <source>
        <dbReference type="EMBL" id="QDV43458.1"/>
    </source>
</evidence>
<dbReference type="Proteomes" id="UP000319004">
    <property type="component" value="Chromosome"/>
</dbReference>
<dbReference type="SUPFAM" id="SSF53474">
    <property type="entry name" value="alpha/beta-Hydrolases"/>
    <property type="match status" value="2"/>
</dbReference>
<evidence type="ECO:0000313" key="3">
    <source>
        <dbReference type="Proteomes" id="UP000319004"/>
    </source>
</evidence>
<dbReference type="Pfam" id="PF05448">
    <property type="entry name" value="AXE1"/>
    <property type="match status" value="1"/>
</dbReference>
<dbReference type="Gene3D" id="3.40.50.1820">
    <property type="entry name" value="alpha/beta hydrolase"/>
    <property type="match status" value="2"/>
</dbReference>
<dbReference type="InterPro" id="IPR050261">
    <property type="entry name" value="FrsA_esterase"/>
</dbReference>
<dbReference type="PANTHER" id="PTHR22946">
    <property type="entry name" value="DIENELACTONE HYDROLASE DOMAIN-CONTAINING PROTEIN-RELATED"/>
    <property type="match status" value="1"/>
</dbReference>
<reference evidence="2 3" key="1">
    <citation type="submission" date="2019-03" db="EMBL/GenBank/DDBJ databases">
        <title>Deep-cultivation of Planctomycetes and their phenomic and genomic characterization uncovers novel biology.</title>
        <authorList>
            <person name="Wiegand S."/>
            <person name="Jogler M."/>
            <person name="Boedeker C."/>
            <person name="Pinto D."/>
            <person name="Vollmers J."/>
            <person name="Rivas-Marin E."/>
            <person name="Kohn T."/>
            <person name="Peeters S.H."/>
            <person name="Heuer A."/>
            <person name="Rast P."/>
            <person name="Oberbeckmann S."/>
            <person name="Bunk B."/>
            <person name="Jeske O."/>
            <person name="Meyerdierks A."/>
            <person name="Storesund J.E."/>
            <person name="Kallscheuer N."/>
            <person name="Luecker S."/>
            <person name="Lage O.M."/>
            <person name="Pohl T."/>
            <person name="Merkel B.J."/>
            <person name="Hornburger P."/>
            <person name="Mueller R.-W."/>
            <person name="Bruemmer F."/>
            <person name="Labrenz M."/>
            <person name="Spormann A.M."/>
            <person name="Op den Camp H."/>
            <person name="Overmann J."/>
            <person name="Amann R."/>
            <person name="Jetten M.S.M."/>
            <person name="Mascher T."/>
            <person name="Medema M.H."/>
            <person name="Devos D.P."/>
            <person name="Kaster A.-K."/>
            <person name="Ovreas L."/>
            <person name="Rohde M."/>
            <person name="Galperin M.Y."/>
            <person name="Jogler C."/>
        </authorList>
    </citation>
    <scope>NUCLEOTIDE SEQUENCE [LARGE SCALE GENOMIC DNA]</scope>
    <source>
        <strain evidence="2 3">Enr13</strain>
    </source>
</reference>
<organism evidence="2 3">
    <name type="scientific">Stieleria neptunia</name>
    <dbReference type="NCBI Taxonomy" id="2527979"/>
    <lineage>
        <taxon>Bacteria</taxon>
        <taxon>Pseudomonadati</taxon>
        <taxon>Planctomycetota</taxon>
        <taxon>Planctomycetia</taxon>
        <taxon>Pirellulales</taxon>
        <taxon>Pirellulaceae</taxon>
        <taxon>Stieleria</taxon>
    </lineage>
</organism>
<sequence>MNDSRFRPDQPPRFSFSRRHALKTVAGHSLALPMIGSLCHTTAFAAEEVAPRNRFPRMIQEFFVHQLRQFENEHRRTLNGLKTEQDARRYVESVQAKCRQSFGPNPEKTPLNARVTGTVERETYRIENVIFESRPGFPVTANLYIPNNSAERMPAVVGTCGHSSNGKAAEPYQAFAQGLARLGYVCLIYDPIGQGERLQYPDENLKSEIGVGVREHLHAGNQQFLVGEFFGNWRAWDGIRALDYLTTRPEVDPQRIGVTGNSGGGTMTTWLCGLDDRWSMGAPACFVSTFRRNLENELPQDTEQCPPDVFPLGLDHSDFLAAMAPKPIIILAKEQDFFDVRGAEESYERLRRLYKLLGAEDNVALFVGPTGHGYSQENREAMYAWFNRAVGWNDRQTDGLFDGVMTTTAEVPFTAEPDIQIEKDETLWCTPDGQVARLEGTRTVFDFTRDKSEQLAEKRSRPRGQALRSTLVDVLKLNLDGLKVPDYRNFSYLNAKGYPSKYAMGYTVATEPGIHAIVYRLTDQRWHSRPPRAGKRAVLYVSHLSSDAELRDEPLIGELIESEPETPFFTVDVRGIGESLPGTSQPGTFHSPYGSDYLYAIHSVMLGRPYVGQKTFDVLRVLDWLASIGHTEIHLAGLGWGALPATFAAVLSDRVKQVTLKQALPSYSAIAESEHYDWPLATLLPDVLTHFDLPDCYAELESKQLQQIDPKVA</sequence>
<name>A0A518HRP4_9BACT</name>
<keyword evidence="3" id="KW-1185">Reference proteome</keyword>
<dbReference type="RefSeq" id="WP_197456053.1">
    <property type="nucleotide sequence ID" value="NZ_CP037423.1"/>
</dbReference>
<feature type="domain" description="Acetyl xylan esterase" evidence="1">
    <location>
        <begin position="122"/>
        <end position="296"/>
    </location>
</feature>
<dbReference type="AlphaFoldDB" id="A0A518HRP4"/>
<dbReference type="InterPro" id="IPR008391">
    <property type="entry name" value="AXE1_dom"/>
</dbReference>
<dbReference type="EMBL" id="CP037423">
    <property type="protein sequence ID" value="QDV43458.1"/>
    <property type="molecule type" value="Genomic_DNA"/>
</dbReference>
<dbReference type="InterPro" id="IPR029058">
    <property type="entry name" value="AB_hydrolase_fold"/>
</dbReference>
<proteinExistence type="predicted"/>
<dbReference type="PANTHER" id="PTHR22946:SF8">
    <property type="entry name" value="ACETYL XYLAN ESTERASE DOMAIN-CONTAINING PROTEIN"/>
    <property type="match status" value="1"/>
</dbReference>
<dbReference type="PROSITE" id="PS51318">
    <property type="entry name" value="TAT"/>
    <property type="match status" value="1"/>
</dbReference>
<accession>A0A518HRP4</accession>